<accession>A0A2H0RCE3</accession>
<proteinExistence type="predicted"/>
<feature type="domain" description="TraG P-loop" evidence="1">
    <location>
        <begin position="251"/>
        <end position="561"/>
    </location>
</feature>
<comment type="caution">
    <text evidence="2">The sequence shown here is derived from an EMBL/GenBank/DDBJ whole genome shotgun (WGS) entry which is preliminary data.</text>
</comment>
<dbReference type="InterPro" id="IPR027417">
    <property type="entry name" value="P-loop_NTPase"/>
</dbReference>
<evidence type="ECO:0000313" key="2">
    <source>
        <dbReference type="EMBL" id="PIR43495.1"/>
    </source>
</evidence>
<dbReference type="Proteomes" id="UP000230214">
    <property type="component" value="Unassembled WGS sequence"/>
</dbReference>
<dbReference type="InterPro" id="IPR043964">
    <property type="entry name" value="P-loop_TraG"/>
</dbReference>
<dbReference type="NCBIfam" id="NF045971">
    <property type="entry name" value="conju_CD1110"/>
    <property type="match status" value="1"/>
</dbReference>
<name>A0A2H0RCE3_UNCKA</name>
<dbReference type="PANTHER" id="PTHR30121:SF6">
    <property type="entry name" value="SLR6007 PROTEIN"/>
    <property type="match status" value="1"/>
</dbReference>
<dbReference type="InterPro" id="IPR051162">
    <property type="entry name" value="T4SS_component"/>
</dbReference>
<gene>
    <name evidence="2" type="ORF">COV24_02510</name>
</gene>
<dbReference type="SUPFAM" id="SSF52540">
    <property type="entry name" value="P-loop containing nucleoside triphosphate hydrolases"/>
    <property type="match status" value="1"/>
</dbReference>
<protein>
    <recommendedName>
        <fullName evidence="1">TraG P-loop domain-containing protein</fullName>
    </recommendedName>
</protein>
<evidence type="ECO:0000259" key="1">
    <source>
        <dbReference type="Pfam" id="PF19044"/>
    </source>
</evidence>
<sequence>MAIFNNKKEEIKQKEQTPINNAVQDFGKGVTDIKDIIAPASIYIDFNYMKIGNKFYRSLFVSGYPRYVGANWLSPLITFEHPLEISMFYYPIEAKGVLDDLRKKITEFQATIATDQQKGKVMDPTVVAALEDATALQEKLVKGVERFFQFSFYITLPADSLEELDSVTKRIQGTLGSLLIVAKQTTLQMEQAFQSTIPLAVDKLLYVRNMDTSSIATTFPFTSSELTMNEGVLYGINKHNGSLVIFDRFSLENANSCIFATSGAGKSYMVKLEILRSLMFGTECIAIDPEREYKTLTDAIGGAFIEFAGNSGAKINPFDLPGYQANRKDNEIAENALGSKILSLHSLFKIIFGEMTNTEEAILDKALIETYRLKGITEEQNTHQNEPPVMEDLYKVLLGMEEPESKNLASRLERYVKGSLAGIFNQRTNIDLDNILTVFSVRNLEDVLRPIAYYIILDFIWTKIKMSLKKRLLVVDEAWYLMTHPDSAYFMYSIAKRARKYYLGLTTISQDVSDFLNSEHGQVIVTNAAMKVLLKQSSSSIDKLGEVFHLSEGEKRLLLSAGVGEGLFFAGKNHVALQVVASPWEDKLITTNPEQLLKIKQGLDIEADNLNKVGRAIKNEDIIQKQDPVNIDKEGINTRFVEHNVVEEPENRQNQKSKGISIALE</sequence>
<dbReference type="EMBL" id="PCXU01000022">
    <property type="protein sequence ID" value="PIR43495.1"/>
    <property type="molecule type" value="Genomic_DNA"/>
</dbReference>
<evidence type="ECO:0000313" key="3">
    <source>
        <dbReference type="Proteomes" id="UP000230214"/>
    </source>
</evidence>
<organism evidence="2 3">
    <name type="scientific">candidate division WWE3 bacterium CG10_big_fil_rev_8_21_14_0_10_32_10</name>
    <dbReference type="NCBI Taxonomy" id="1975090"/>
    <lineage>
        <taxon>Bacteria</taxon>
        <taxon>Katanobacteria</taxon>
    </lineage>
</organism>
<dbReference type="PANTHER" id="PTHR30121">
    <property type="entry name" value="UNCHARACTERIZED PROTEIN YJGR-RELATED"/>
    <property type="match status" value="1"/>
</dbReference>
<reference evidence="2 3" key="1">
    <citation type="submission" date="2017-09" db="EMBL/GenBank/DDBJ databases">
        <title>Depth-based differentiation of microbial function through sediment-hosted aquifers and enrichment of novel symbionts in the deep terrestrial subsurface.</title>
        <authorList>
            <person name="Probst A.J."/>
            <person name="Ladd B."/>
            <person name="Jarett J.K."/>
            <person name="Geller-Mcgrath D.E."/>
            <person name="Sieber C.M."/>
            <person name="Emerson J.B."/>
            <person name="Anantharaman K."/>
            <person name="Thomas B.C."/>
            <person name="Malmstrom R."/>
            <person name="Stieglmeier M."/>
            <person name="Klingl A."/>
            <person name="Woyke T."/>
            <person name="Ryan C.M."/>
            <person name="Banfield J.F."/>
        </authorList>
    </citation>
    <scope>NUCLEOTIDE SEQUENCE [LARGE SCALE GENOMIC DNA]</scope>
    <source>
        <strain evidence="2">CG10_big_fil_rev_8_21_14_0_10_32_10</strain>
    </source>
</reference>
<dbReference type="AlphaFoldDB" id="A0A2H0RCE3"/>
<dbReference type="Gene3D" id="1.10.8.730">
    <property type="match status" value="1"/>
</dbReference>
<dbReference type="Gene3D" id="3.40.50.300">
    <property type="entry name" value="P-loop containing nucleotide triphosphate hydrolases"/>
    <property type="match status" value="1"/>
</dbReference>
<dbReference type="Pfam" id="PF19044">
    <property type="entry name" value="P-loop_TraG"/>
    <property type="match status" value="1"/>
</dbReference>